<accession>A0A922I4Y5</accession>
<dbReference type="InterPro" id="IPR008676">
    <property type="entry name" value="MRG"/>
</dbReference>
<dbReference type="SUPFAM" id="SSF54160">
    <property type="entry name" value="Chromo domain-like"/>
    <property type="match status" value="1"/>
</dbReference>
<evidence type="ECO:0000313" key="10">
    <source>
        <dbReference type="Proteomes" id="UP000790347"/>
    </source>
</evidence>
<organism evidence="8 10">
    <name type="scientific">Dermatophagoides farinae</name>
    <name type="common">American house dust mite</name>
    <dbReference type="NCBI Taxonomy" id="6954"/>
    <lineage>
        <taxon>Eukaryota</taxon>
        <taxon>Metazoa</taxon>
        <taxon>Ecdysozoa</taxon>
        <taxon>Arthropoda</taxon>
        <taxon>Chelicerata</taxon>
        <taxon>Arachnida</taxon>
        <taxon>Acari</taxon>
        <taxon>Acariformes</taxon>
        <taxon>Sarcoptiformes</taxon>
        <taxon>Astigmata</taxon>
        <taxon>Psoroptidia</taxon>
        <taxon>Analgoidea</taxon>
        <taxon>Pyroglyphidae</taxon>
        <taxon>Dermatophagoidinae</taxon>
        <taxon>Dermatophagoides</taxon>
    </lineage>
</organism>
<evidence type="ECO:0000259" key="7">
    <source>
        <dbReference type="SMART" id="SM00298"/>
    </source>
</evidence>
<feature type="region of interest" description="Disordered" evidence="6">
    <location>
        <begin position="121"/>
        <end position="223"/>
    </location>
</feature>
<keyword evidence="4" id="KW-0804">Transcription</keyword>
<name>A0A922I4Y5_DERFA</name>
<protein>
    <submittedName>
        <fullName evidence="8 9">Mortality factor 4-like protein 1</fullName>
    </submittedName>
</protein>
<feature type="compositionally biased region" description="Polar residues" evidence="6">
    <location>
        <begin position="143"/>
        <end position="163"/>
    </location>
</feature>
<keyword evidence="10" id="KW-1185">Reference proteome</keyword>
<keyword evidence="5" id="KW-0539">Nucleus</keyword>
<dbReference type="Proteomes" id="UP000790347">
    <property type="component" value="Unassembled WGS sequence"/>
</dbReference>
<dbReference type="Gene3D" id="2.30.30.140">
    <property type="match status" value="1"/>
</dbReference>
<dbReference type="InterPro" id="IPR000953">
    <property type="entry name" value="Chromo/chromo_shadow_dom"/>
</dbReference>
<dbReference type="EMBL" id="ASGP02000002">
    <property type="protein sequence ID" value="KAH9521613.1"/>
    <property type="molecule type" value="Genomic_DNA"/>
</dbReference>
<dbReference type="InterPro" id="IPR016197">
    <property type="entry name" value="Chromo-like_dom_sf"/>
</dbReference>
<feature type="compositionally biased region" description="Low complexity" evidence="6">
    <location>
        <begin position="374"/>
        <end position="400"/>
    </location>
</feature>
<dbReference type="Pfam" id="PF05712">
    <property type="entry name" value="MRG"/>
    <property type="match status" value="1"/>
</dbReference>
<feature type="compositionally biased region" description="Low complexity" evidence="6">
    <location>
        <begin position="411"/>
        <end position="440"/>
    </location>
</feature>
<dbReference type="GO" id="GO:0035267">
    <property type="term" value="C:NuA4 histone acetyltransferase complex"/>
    <property type="evidence" value="ECO:0007669"/>
    <property type="project" value="TreeGrafter"/>
</dbReference>
<feature type="region of interest" description="Disordered" evidence="6">
    <location>
        <begin position="1"/>
        <end position="51"/>
    </location>
</feature>
<dbReference type="InterPro" id="IPR038217">
    <property type="entry name" value="MRG_C_sf"/>
</dbReference>
<feature type="region of interest" description="Disordered" evidence="6">
    <location>
        <begin position="374"/>
        <end position="447"/>
    </location>
</feature>
<dbReference type="GO" id="GO:0006355">
    <property type="term" value="P:regulation of DNA-templated transcription"/>
    <property type="evidence" value="ECO:0007669"/>
    <property type="project" value="InterPro"/>
</dbReference>
<dbReference type="InterPro" id="IPR026541">
    <property type="entry name" value="MRG_dom"/>
</dbReference>
<dbReference type="EMBL" id="ASGP02000002">
    <property type="protein sequence ID" value="KAH9521612.1"/>
    <property type="molecule type" value="Genomic_DNA"/>
</dbReference>
<evidence type="ECO:0000256" key="6">
    <source>
        <dbReference type="SAM" id="MobiDB-lite"/>
    </source>
</evidence>
<dbReference type="InterPro" id="IPR025995">
    <property type="entry name" value="Tudor-knot"/>
</dbReference>
<dbReference type="GO" id="GO:0006325">
    <property type="term" value="P:chromatin organization"/>
    <property type="evidence" value="ECO:0007669"/>
    <property type="project" value="UniProtKB-KW"/>
</dbReference>
<feature type="region of interest" description="Disordered" evidence="6">
    <location>
        <begin position="534"/>
        <end position="565"/>
    </location>
</feature>
<evidence type="ECO:0000256" key="4">
    <source>
        <dbReference type="ARBA" id="ARBA00023163"/>
    </source>
</evidence>
<feature type="compositionally biased region" description="Low complexity" evidence="6">
    <location>
        <begin position="537"/>
        <end position="550"/>
    </location>
</feature>
<comment type="caution">
    <text evidence="8">The sequence shown here is derived from an EMBL/GenBank/DDBJ whole genome shotgun (WGS) entry which is preliminary data.</text>
</comment>
<dbReference type="PANTHER" id="PTHR10880:SF48">
    <property type="entry name" value="MORTALITY FACTOR 4 LIKE 2"/>
    <property type="match status" value="1"/>
</dbReference>
<dbReference type="SMART" id="SM00298">
    <property type="entry name" value="CHROMO"/>
    <property type="match status" value="1"/>
</dbReference>
<feature type="compositionally biased region" description="Low complexity" evidence="6">
    <location>
        <begin position="164"/>
        <end position="197"/>
    </location>
</feature>
<evidence type="ECO:0000313" key="9">
    <source>
        <dbReference type="EMBL" id="KAH9521613.1"/>
    </source>
</evidence>
<dbReference type="Gene3D" id="1.10.274.30">
    <property type="entry name" value="MRG domain"/>
    <property type="match status" value="1"/>
</dbReference>
<proteinExistence type="predicted"/>
<comment type="subcellular location">
    <subcellularLocation>
        <location evidence="1">Nucleus</location>
    </subcellularLocation>
</comment>
<evidence type="ECO:0000256" key="1">
    <source>
        <dbReference type="ARBA" id="ARBA00004123"/>
    </source>
</evidence>
<dbReference type="GO" id="GO:0005634">
    <property type="term" value="C:nucleus"/>
    <property type="evidence" value="ECO:0007669"/>
    <property type="project" value="UniProtKB-SubCell"/>
</dbReference>
<evidence type="ECO:0000313" key="8">
    <source>
        <dbReference type="EMBL" id="KAH9521612.1"/>
    </source>
</evidence>
<reference evidence="8" key="2">
    <citation type="journal article" date="2022" name="Res Sq">
        <title>Comparative Genomics Reveals Insights into the Divergent Evolution of Astigmatic Mites and Household Pest Adaptations.</title>
        <authorList>
            <person name="Xiong Q."/>
            <person name="Wan A.T.-Y."/>
            <person name="Liu X.-Y."/>
            <person name="Fung C.S.-H."/>
            <person name="Xiao X."/>
            <person name="Malainual N."/>
            <person name="Hou J."/>
            <person name="Wang L."/>
            <person name="Wang M."/>
            <person name="Yang K."/>
            <person name="Cui Y."/>
            <person name="Leung E."/>
            <person name="Nong W."/>
            <person name="Shin S.-K."/>
            <person name="Au S."/>
            <person name="Jeong K.Y."/>
            <person name="Chew F.T."/>
            <person name="Hui J."/>
            <person name="Leung T.F."/>
            <person name="Tungtrongchitr A."/>
            <person name="Zhong N."/>
            <person name="Liu Z."/>
            <person name="Tsui S."/>
        </authorList>
    </citation>
    <scope>NUCLEOTIDE SEQUENCE</scope>
    <source>
        <strain evidence="8">Derf</strain>
        <tissue evidence="8">Whole organism</tissue>
    </source>
</reference>
<dbReference type="AlphaFoldDB" id="A0A922I4Y5"/>
<evidence type="ECO:0000256" key="3">
    <source>
        <dbReference type="ARBA" id="ARBA00023015"/>
    </source>
</evidence>
<sequence length="565" mass="64292">MRTIMSASASTASSSPDATDHQSSQQQSRGRQSSSSSSNNNDGNSVSDTNQNGLIYEAGQKIYCTHENNIYEARILKTAIRENIPQYFVHYHGWSKNWDEWVVDDRILQINDENLVKYEESCKRRNSRRNRRSGGGGDNRRSLSTVTNSAFNNSDSVSNAPRKSTTATTASSSSASSSSSSSSVVVVTTTTTTPSSSIANQDLMDEKSARRKRKRTSRSTYVTEEDHKLINEKPKIKIPMKLSEILMEDYLQIYFKRKILQLVDLKKTAQNLLDDYLADRIQQESESSSSSSSTHQSSLEKKFTNLDPPLNFTINPFSSNLRFDNIEMNTRKSCCEEYVKNIRIYFNTVLPTHLLFNIERLQYLEIISNPNHDISNNQQDNNNTNNQSNESLDTTTTTTTMPKMRSRKNSDSIVIKNSKSIKTSSSTKTTTSTTTTTVKDSNNHNQSKEPIEIYSPIHLLRLFTKLGSYLQYYYCDKNFFRLLNLFNDDFFDFCMDNYDEYFGDDNLHYYEPKSDYIERSANISSITMAKQQQTEHSSIIDGQSSSSLLIDGDDNSSTNENMNQD</sequence>
<keyword evidence="3" id="KW-0805">Transcription regulation</keyword>
<dbReference type="PROSITE" id="PS51640">
    <property type="entry name" value="MRG"/>
    <property type="match status" value="1"/>
</dbReference>
<dbReference type="Pfam" id="PF11717">
    <property type="entry name" value="Tudor-knot"/>
    <property type="match status" value="1"/>
</dbReference>
<gene>
    <name evidence="8" type="ORF">DERF_005253</name>
</gene>
<feature type="compositionally biased region" description="Low complexity" evidence="6">
    <location>
        <begin position="1"/>
        <end position="48"/>
    </location>
</feature>
<keyword evidence="2" id="KW-0156">Chromatin regulator</keyword>
<dbReference type="PANTHER" id="PTHR10880">
    <property type="entry name" value="MORTALITY FACTOR 4-LIKE PROTEIN"/>
    <property type="match status" value="1"/>
</dbReference>
<evidence type="ECO:0000256" key="2">
    <source>
        <dbReference type="ARBA" id="ARBA00022853"/>
    </source>
</evidence>
<feature type="domain" description="Chromo" evidence="7">
    <location>
        <begin position="70"/>
        <end position="123"/>
    </location>
</feature>
<reference evidence="8" key="1">
    <citation type="submission" date="2013-05" db="EMBL/GenBank/DDBJ databases">
        <authorList>
            <person name="Yim A.K.Y."/>
            <person name="Chan T.F."/>
            <person name="Ji K.M."/>
            <person name="Liu X.Y."/>
            <person name="Zhou J.W."/>
            <person name="Li R.Q."/>
            <person name="Yang K.Y."/>
            <person name="Li J."/>
            <person name="Li M."/>
            <person name="Law P.T.W."/>
            <person name="Wu Y.L."/>
            <person name="Cai Z.L."/>
            <person name="Qin H."/>
            <person name="Bao Y."/>
            <person name="Leung R.K.K."/>
            <person name="Ng P.K.S."/>
            <person name="Zou J."/>
            <person name="Zhong X.J."/>
            <person name="Ran P.X."/>
            <person name="Zhong N.S."/>
            <person name="Liu Z.G."/>
            <person name="Tsui S.K.W."/>
        </authorList>
    </citation>
    <scope>NUCLEOTIDE SEQUENCE</scope>
    <source>
        <strain evidence="8">Derf</strain>
        <tissue evidence="8">Whole organism</tissue>
    </source>
</reference>
<evidence type="ECO:0000256" key="5">
    <source>
        <dbReference type="ARBA" id="ARBA00023242"/>
    </source>
</evidence>